<dbReference type="InterPro" id="IPR036691">
    <property type="entry name" value="Endo/exonu/phosph_ase_sf"/>
</dbReference>
<dbReference type="InterPro" id="IPR000477">
    <property type="entry name" value="RT_dom"/>
</dbReference>
<dbReference type="SUPFAM" id="SSF56219">
    <property type="entry name" value="DNase I-like"/>
    <property type="match status" value="1"/>
</dbReference>
<dbReference type="Proteomes" id="UP000001646">
    <property type="component" value="Unplaced"/>
</dbReference>
<evidence type="ECO:0000313" key="3">
    <source>
        <dbReference type="Proteomes" id="UP000001646"/>
    </source>
</evidence>
<accession>A0A803TTJ8</accession>
<dbReference type="Gene3D" id="3.60.10.10">
    <property type="entry name" value="Endonuclease/exonuclease/phosphatase"/>
    <property type="match status" value="1"/>
</dbReference>
<dbReference type="GeneTree" id="ENSGT01150000286916"/>
<reference evidence="2" key="3">
    <citation type="submission" date="2025-09" db="UniProtKB">
        <authorList>
            <consortium name="Ensembl"/>
        </authorList>
    </citation>
    <scope>IDENTIFICATION</scope>
</reference>
<keyword evidence="3" id="KW-1185">Reference proteome</keyword>
<dbReference type="AlphaFoldDB" id="A0A803TTJ8"/>
<dbReference type="CDD" id="cd09076">
    <property type="entry name" value="L1-EN"/>
    <property type="match status" value="1"/>
</dbReference>
<dbReference type="CDD" id="cd01650">
    <property type="entry name" value="RT_nLTR_like"/>
    <property type="match status" value="1"/>
</dbReference>
<protein>
    <recommendedName>
        <fullName evidence="1">Reverse transcriptase domain-containing protein</fullName>
    </recommendedName>
</protein>
<dbReference type="PROSITE" id="PS50878">
    <property type="entry name" value="RT_POL"/>
    <property type="match status" value="1"/>
</dbReference>
<evidence type="ECO:0000259" key="1">
    <source>
        <dbReference type="PROSITE" id="PS50878"/>
    </source>
</evidence>
<evidence type="ECO:0000313" key="2">
    <source>
        <dbReference type="Ensembl" id="ENSACAP00000038538.1"/>
    </source>
</evidence>
<dbReference type="PANTHER" id="PTHR31635:SF196">
    <property type="entry name" value="REVERSE TRANSCRIPTASE DOMAIN-CONTAINING PROTEIN-RELATED"/>
    <property type="match status" value="1"/>
</dbReference>
<dbReference type="Pfam" id="PF00078">
    <property type="entry name" value="RVT_1"/>
    <property type="match status" value="1"/>
</dbReference>
<name>A0A803TTJ8_ANOCA</name>
<sequence length="1161" mass="138746">MEGRYIAATIVIDHQIILICNIYAPNGPKTKFIRDLRKQISEVKFDHLILLGDFNGVLDSDLDTSKKIKSRNYEKARLLPNNFIKLKEEFDLHDAWRYHNHTERDYTFYSDRHKTWARIDMIWLSNSLCTRIEEVKIQPRDKSDHCPVTININKSRNSYKWRMDENLLKLEADIIKNKKLVKEFFELNNTPDIKEQTMWDAFKAVLRGHLIQQKVEKNRKKYKKLEDVMKVIRGLEDQLKKHPSNKEKIKESKLWKDKKTTIELEDMAKQLKYIKQHNFENANKPGVWLARKLRKNKQQQYISKIIRDGKTYVTDEEILGVFREFFVELYKKEEINPDKISQYLGELQLPKITEQQRESLNREITTEEIRKVLKTMKPNKAPGPDGFPVCFYKVLQEESIPYLKEIMNKVLAEGEIPDSWSQADIVAIPKENGTLTDLRNFRPISLLNSDYKIFTTVLANRFKEFLQNWIGPEQKGFLPGRSVSENLRCIVDIIEYYECHHEKEVALLAIDVEKAFDNLNWTFFKLLLKEVDIGYQFSNAIEAIYNKQEASLLINGQRTRPFKIEKGTRQGCPLSPLIFIFALNTLIIKICKDHGLKGTKIRGQEYKIRAFADDIICIIEEPKHQINNWITKIEEFGELAGLKINKLKSKILTKNITKQNQEKLQETTGINVTSKLKYLGITLTAKNSQLLKNNYQVKWKAIQKDLEQWKFMNISLLGRIAVIKMNVLPKLLYLFQNLPIIRNIKIFTEWNRDISKFIWKNKRPRIRYTVLTDANNRGGFGMPNLKLYYEACALKWVKDWINLTDENILTLEGFDLRRGWHAYLWQDKRLVEKNFGNHFIRASLIKIWERYKNLCYSKTPLWVSSLEASQRYILGWKVWPRYKDILKKSEGLYIMKNIEELRVKFRNLTWFQYAQLKEQFKKDSQKGFCEKEEKWDRILQIRRNEISKIYDLLLEWSTEIESVKQCMTNWARNIGRPIKFEEWELIWNKKLKYTYAWDLKENWLKIFHRWYMTPKKLAMMYKNSGNRCWKCKTHEGSFYHQWWSCDKVQKFWRTIHEESQKILDKKFPIKPELYLLGIVDTSIGWSTNDDKLFTYVSTAARITLAKQWKSEQIPELEQWMEKIVEIKNMDKLTWHLKEIRGKPIKKTNWEKVDMYLQQRYM</sequence>
<dbReference type="InterPro" id="IPR043502">
    <property type="entry name" value="DNA/RNA_pol_sf"/>
</dbReference>
<dbReference type="PANTHER" id="PTHR31635">
    <property type="entry name" value="REVERSE TRANSCRIPTASE DOMAIN-CONTAINING PROTEIN-RELATED"/>
    <property type="match status" value="1"/>
</dbReference>
<reference evidence="2" key="2">
    <citation type="submission" date="2025-08" db="UniProtKB">
        <authorList>
            <consortium name="Ensembl"/>
        </authorList>
    </citation>
    <scope>IDENTIFICATION</scope>
</reference>
<feature type="domain" description="Reverse transcriptase" evidence="1">
    <location>
        <begin position="409"/>
        <end position="683"/>
    </location>
</feature>
<organism evidence="2 3">
    <name type="scientific">Anolis carolinensis</name>
    <name type="common">Green anole</name>
    <name type="synonym">American chameleon</name>
    <dbReference type="NCBI Taxonomy" id="28377"/>
    <lineage>
        <taxon>Eukaryota</taxon>
        <taxon>Metazoa</taxon>
        <taxon>Chordata</taxon>
        <taxon>Craniata</taxon>
        <taxon>Vertebrata</taxon>
        <taxon>Euteleostomi</taxon>
        <taxon>Lepidosauria</taxon>
        <taxon>Squamata</taxon>
        <taxon>Bifurcata</taxon>
        <taxon>Unidentata</taxon>
        <taxon>Episquamata</taxon>
        <taxon>Toxicofera</taxon>
        <taxon>Iguania</taxon>
        <taxon>Dactyloidae</taxon>
        <taxon>Anolis</taxon>
    </lineage>
</organism>
<proteinExistence type="predicted"/>
<dbReference type="InParanoid" id="A0A803TTJ8"/>
<dbReference type="SUPFAM" id="SSF56672">
    <property type="entry name" value="DNA/RNA polymerases"/>
    <property type="match status" value="1"/>
</dbReference>
<dbReference type="Ensembl" id="ENSACAT00000037454.1">
    <property type="protein sequence ID" value="ENSACAP00000038538.1"/>
    <property type="gene ID" value="ENSACAG00000039940.1"/>
</dbReference>
<reference evidence="2" key="1">
    <citation type="submission" date="2009-12" db="EMBL/GenBank/DDBJ databases">
        <title>The Genome Sequence of Anolis carolinensis (Green Anole Lizard).</title>
        <authorList>
            <consortium name="The Genome Sequencing Platform"/>
            <person name="Di Palma F."/>
            <person name="Alfoldi J."/>
            <person name="Heiman D."/>
            <person name="Young S."/>
            <person name="Grabherr M."/>
            <person name="Johnson J."/>
            <person name="Lander E.S."/>
            <person name="Lindblad-Toh K."/>
        </authorList>
    </citation>
    <scope>NUCLEOTIDE SEQUENCE [LARGE SCALE GENOMIC DNA]</scope>
    <source>
        <strain evidence="2">JBL SC #1</strain>
    </source>
</reference>